<organism evidence="1 2">
    <name type="scientific">Rhynchophorus ferrugineus</name>
    <name type="common">Red palm weevil</name>
    <name type="synonym">Curculio ferrugineus</name>
    <dbReference type="NCBI Taxonomy" id="354439"/>
    <lineage>
        <taxon>Eukaryota</taxon>
        <taxon>Metazoa</taxon>
        <taxon>Ecdysozoa</taxon>
        <taxon>Arthropoda</taxon>
        <taxon>Hexapoda</taxon>
        <taxon>Insecta</taxon>
        <taxon>Pterygota</taxon>
        <taxon>Neoptera</taxon>
        <taxon>Endopterygota</taxon>
        <taxon>Coleoptera</taxon>
        <taxon>Polyphaga</taxon>
        <taxon>Cucujiformia</taxon>
        <taxon>Curculionidae</taxon>
        <taxon>Dryophthorinae</taxon>
        <taxon>Rhynchophorus</taxon>
    </lineage>
</organism>
<keyword evidence="2" id="KW-1185">Reference proteome</keyword>
<dbReference type="AlphaFoldDB" id="A0A834MK96"/>
<name>A0A834MK96_RHYFE</name>
<proteinExistence type="predicted"/>
<protein>
    <submittedName>
        <fullName evidence="1">Uncharacterized protein</fullName>
    </submittedName>
</protein>
<dbReference type="Proteomes" id="UP000625711">
    <property type="component" value="Unassembled WGS sequence"/>
</dbReference>
<dbReference type="OrthoDB" id="430476at2759"/>
<dbReference type="EMBL" id="JAACXV010000117">
    <property type="protein sequence ID" value="KAF7283305.1"/>
    <property type="molecule type" value="Genomic_DNA"/>
</dbReference>
<evidence type="ECO:0000313" key="1">
    <source>
        <dbReference type="EMBL" id="KAF7283305.1"/>
    </source>
</evidence>
<gene>
    <name evidence="1" type="ORF">GWI33_000936</name>
</gene>
<evidence type="ECO:0000313" key="2">
    <source>
        <dbReference type="Proteomes" id="UP000625711"/>
    </source>
</evidence>
<reference evidence="1" key="1">
    <citation type="submission" date="2020-08" db="EMBL/GenBank/DDBJ databases">
        <title>Genome sequencing and assembly of the red palm weevil Rhynchophorus ferrugineus.</title>
        <authorList>
            <person name="Dias G.B."/>
            <person name="Bergman C.M."/>
            <person name="Manee M."/>
        </authorList>
    </citation>
    <scope>NUCLEOTIDE SEQUENCE</scope>
    <source>
        <strain evidence="1">AA-2017</strain>
        <tissue evidence="1">Whole larva</tissue>
    </source>
</reference>
<accession>A0A834MK96</accession>
<comment type="caution">
    <text evidence="1">The sequence shown here is derived from an EMBL/GenBank/DDBJ whole genome shotgun (WGS) entry which is preliminary data.</text>
</comment>
<sequence length="127" mass="14626">MWKRKIRDLLDYPEGALDAIDGKLVKPNALPADPDDNMVKNHEVQWDLYRKVNGYAKSMSAVTDAVYQKILDKEMVYEVWEALKQNFEASSKDQLFKICTDFFSFGWIQGKDIATNIAKLTGLWFNG</sequence>